<dbReference type="Proteomes" id="UP000475385">
    <property type="component" value="Unassembled WGS sequence"/>
</dbReference>
<dbReference type="InterPro" id="IPR029063">
    <property type="entry name" value="SAM-dependent_MTases_sf"/>
</dbReference>
<reference evidence="3 4" key="1">
    <citation type="submission" date="2020-02" db="EMBL/GenBank/DDBJ databases">
        <authorList>
            <person name="Kim H.M."/>
            <person name="Jeon C.O."/>
        </authorList>
    </citation>
    <scope>NUCLEOTIDE SEQUENCE [LARGE SCALE GENOMIC DNA]</scope>
    <source>
        <strain evidence="3 4">PeD5</strain>
    </source>
</reference>
<dbReference type="RefSeq" id="WP_164695913.1">
    <property type="nucleotide sequence ID" value="NZ_JAAIKB010000007.1"/>
</dbReference>
<dbReference type="EMBL" id="JAAIKB010000007">
    <property type="protein sequence ID" value="NGM22019.1"/>
    <property type="molecule type" value="Genomic_DNA"/>
</dbReference>
<dbReference type="Gene3D" id="3.40.50.150">
    <property type="entry name" value="Vaccinia Virus protein VP39"/>
    <property type="match status" value="1"/>
</dbReference>
<organism evidence="3 4">
    <name type="scientific">Falsiroseomonas algicola</name>
    <dbReference type="NCBI Taxonomy" id="2716930"/>
    <lineage>
        <taxon>Bacteria</taxon>
        <taxon>Pseudomonadati</taxon>
        <taxon>Pseudomonadota</taxon>
        <taxon>Alphaproteobacteria</taxon>
        <taxon>Acetobacterales</taxon>
        <taxon>Roseomonadaceae</taxon>
        <taxon>Falsiroseomonas</taxon>
    </lineage>
</organism>
<evidence type="ECO:0000256" key="1">
    <source>
        <dbReference type="ARBA" id="ARBA00022679"/>
    </source>
</evidence>
<dbReference type="GO" id="GO:0008757">
    <property type="term" value="F:S-adenosylmethionine-dependent methyltransferase activity"/>
    <property type="evidence" value="ECO:0007669"/>
    <property type="project" value="InterPro"/>
</dbReference>
<dbReference type="SUPFAM" id="SSF53335">
    <property type="entry name" value="S-adenosyl-L-methionine-dependent methyltransferases"/>
    <property type="match status" value="1"/>
</dbReference>
<keyword evidence="4" id="KW-1185">Reference proteome</keyword>
<dbReference type="PANTHER" id="PTHR44068:SF11">
    <property type="entry name" value="GERANYL DIPHOSPHATE 2-C-METHYLTRANSFERASE"/>
    <property type="match status" value="1"/>
</dbReference>
<evidence type="ECO:0000313" key="4">
    <source>
        <dbReference type="Proteomes" id="UP000475385"/>
    </source>
</evidence>
<evidence type="ECO:0000259" key="2">
    <source>
        <dbReference type="Pfam" id="PF08241"/>
    </source>
</evidence>
<reference evidence="3 4" key="2">
    <citation type="submission" date="2020-03" db="EMBL/GenBank/DDBJ databases">
        <title>Roseomonas stagni sp. nov., isolated from pond water in Japan.</title>
        <authorList>
            <person name="Furuhata K."/>
            <person name="Miyamoto H."/>
            <person name="Goto K."/>
        </authorList>
    </citation>
    <scope>NUCLEOTIDE SEQUENCE [LARGE SCALE GENOMIC DNA]</scope>
    <source>
        <strain evidence="3 4">PeD5</strain>
    </source>
</reference>
<dbReference type="Pfam" id="PF08241">
    <property type="entry name" value="Methyltransf_11"/>
    <property type="match status" value="1"/>
</dbReference>
<dbReference type="InterPro" id="IPR013216">
    <property type="entry name" value="Methyltransf_11"/>
</dbReference>
<gene>
    <name evidence="3" type="ORF">G3576_18490</name>
</gene>
<feature type="domain" description="Methyltransferase type 11" evidence="2">
    <location>
        <begin position="79"/>
        <end position="177"/>
    </location>
</feature>
<dbReference type="GO" id="GO:0032259">
    <property type="term" value="P:methylation"/>
    <property type="evidence" value="ECO:0007669"/>
    <property type="project" value="UniProtKB-KW"/>
</dbReference>
<dbReference type="InterPro" id="IPR050447">
    <property type="entry name" value="Erg6_SMT_methyltransf"/>
</dbReference>
<dbReference type="PANTHER" id="PTHR44068">
    <property type="entry name" value="ZGC:194242"/>
    <property type="match status" value="1"/>
</dbReference>
<dbReference type="AlphaFoldDB" id="A0A6M1LPU9"/>
<protein>
    <submittedName>
        <fullName evidence="3">Methyltransferase domain-containing protein</fullName>
    </submittedName>
</protein>
<keyword evidence="3" id="KW-0489">Methyltransferase</keyword>
<comment type="caution">
    <text evidence="3">The sequence shown here is derived from an EMBL/GenBank/DDBJ whole genome shotgun (WGS) entry which is preliminary data.</text>
</comment>
<accession>A0A6M1LPU9</accession>
<keyword evidence="1" id="KW-0808">Transferase</keyword>
<name>A0A6M1LPU9_9PROT</name>
<evidence type="ECO:0000313" key="3">
    <source>
        <dbReference type="EMBL" id="NGM22019.1"/>
    </source>
</evidence>
<dbReference type="CDD" id="cd02440">
    <property type="entry name" value="AdoMet_MTases"/>
    <property type="match status" value="1"/>
</dbReference>
<sequence length="287" mass="31506">MAGRDAAAPRLPYIDHLLGGLGRGNSVLERSFGEHIHWGYWPDPAAARPDSVEDFKDAANRLSLELLDLAAITPGMRVLDAGCGFGGTLARLEERLPGLDLVGLNIDARQLRRAAGLAAARPGRAPAFVAADACALPFADASFDRVLAVECIFHFPSRAAFLAEVRRVLKPGGVLVLSDFVPAAIWLGPAWMLRWRAIERLNLFGSCDVTCSAAGYRRLAERSGLRMTTMRDISRHTLPTYAFLRHLLDQRKVRDRGHRVAQAGLGLMDFVGRHGLLRYSLARFDRS</sequence>
<proteinExistence type="predicted"/>